<organism evidence="2 3">
    <name type="scientific">Dyadobacter luteus</name>
    <dbReference type="NCBI Taxonomy" id="2259619"/>
    <lineage>
        <taxon>Bacteria</taxon>
        <taxon>Pseudomonadati</taxon>
        <taxon>Bacteroidota</taxon>
        <taxon>Cytophagia</taxon>
        <taxon>Cytophagales</taxon>
        <taxon>Spirosomataceae</taxon>
        <taxon>Dyadobacter</taxon>
    </lineage>
</organism>
<evidence type="ECO:0000256" key="1">
    <source>
        <dbReference type="SAM" id="Phobius"/>
    </source>
</evidence>
<dbReference type="AlphaFoldDB" id="A0A3D8Y5V0"/>
<dbReference type="PANTHER" id="PTHR21180">
    <property type="entry name" value="ENDONUCLEASE/EXONUCLEASE/PHOSPHATASE FAMILY DOMAIN-CONTAINING PROTEIN 1"/>
    <property type="match status" value="1"/>
</dbReference>
<evidence type="ECO:0000313" key="3">
    <source>
        <dbReference type="Proteomes" id="UP000256373"/>
    </source>
</evidence>
<keyword evidence="1" id="KW-0812">Transmembrane</keyword>
<proteinExistence type="predicted"/>
<dbReference type="InterPro" id="IPR010994">
    <property type="entry name" value="RuvA_2-like"/>
</dbReference>
<dbReference type="Proteomes" id="UP000256373">
    <property type="component" value="Unassembled WGS sequence"/>
</dbReference>
<keyword evidence="1" id="KW-1133">Transmembrane helix</keyword>
<dbReference type="Pfam" id="PF12836">
    <property type="entry name" value="HHH_3"/>
    <property type="match status" value="3"/>
</dbReference>
<keyword evidence="3" id="KW-1185">Reference proteome</keyword>
<protein>
    <submittedName>
        <fullName evidence="2">Helix-hairpin-helix domain-containing protein</fullName>
    </submittedName>
</protein>
<comment type="caution">
    <text evidence="2">The sequence shown here is derived from an EMBL/GenBank/DDBJ whole genome shotgun (WGS) entry which is preliminary data.</text>
</comment>
<name>A0A3D8Y5V0_9BACT</name>
<dbReference type="EMBL" id="QNUL01000045">
    <property type="protein sequence ID" value="REA55689.1"/>
    <property type="molecule type" value="Genomic_DNA"/>
</dbReference>
<dbReference type="Gene3D" id="1.10.150.320">
    <property type="entry name" value="Photosystem II 12 kDa extrinsic protein"/>
    <property type="match status" value="1"/>
</dbReference>
<sequence>MIRKIISQLQDFFGISRKEARGALVLIILMSFLIWTPFVFRRLILPHFPIPFTEKKLNTQKLDSIVAELNKEAPEKPGFNNYEKKEFSKKAEKPIRLFPFDPNTASVEDLTTLGIPEFLAKRIEKYRSKGGKFRKKEDLLHIYDFPASTYKSLEPYITLSVSKIPVNSEKPVFTPDRKFADVPARGNNYVKPALVPFDINTADTTQLIKLKGIGSKLSVRILKFRDGLGGFHSTSQFSEIFGLDSVAVTELNKYAKIGTAVKKININTATVEELSSHSYLRNKKLANVIVNYRNQHGIFSSAEDLKKVKVLDAVTIEKLVPYLAY</sequence>
<gene>
    <name evidence="2" type="ORF">DSL64_27835</name>
</gene>
<dbReference type="SUPFAM" id="SSF47781">
    <property type="entry name" value="RuvA domain 2-like"/>
    <property type="match status" value="3"/>
</dbReference>
<dbReference type="PANTHER" id="PTHR21180:SF32">
    <property type="entry name" value="ENDONUCLEASE_EXONUCLEASE_PHOSPHATASE FAMILY DOMAIN-CONTAINING PROTEIN 1"/>
    <property type="match status" value="1"/>
</dbReference>
<dbReference type="GO" id="GO:0015628">
    <property type="term" value="P:protein secretion by the type II secretion system"/>
    <property type="evidence" value="ECO:0007669"/>
    <property type="project" value="TreeGrafter"/>
</dbReference>
<accession>A0A3D8Y5V0</accession>
<evidence type="ECO:0000313" key="2">
    <source>
        <dbReference type="EMBL" id="REA55689.1"/>
    </source>
</evidence>
<dbReference type="OrthoDB" id="981124at2"/>
<keyword evidence="1" id="KW-0472">Membrane</keyword>
<feature type="transmembrane region" description="Helical" evidence="1">
    <location>
        <begin position="21"/>
        <end position="40"/>
    </location>
</feature>
<dbReference type="Gene3D" id="1.10.150.280">
    <property type="entry name" value="AF1531-like domain"/>
    <property type="match status" value="2"/>
</dbReference>
<dbReference type="InterPro" id="IPR051675">
    <property type="entry name" value="Endo/Exo/Phosphatase_dom_1"/>
</dbReference>
<reference evidence="2 3" key="1">
    <citation type="submission" date="2018-07" db="EMBL/GenBank/DDBJ databases">
        <title>Dyadobacter roseus sp. nov., isolated from rose rhizosphere soil.</title>
        <authorList>
            <person name="Chen L."/>
        </authorList>
    </citation>
    <scope>NUCLEOTIDE SEQUENCE [LARGE SCALE GENOMIC DNA]</scope>
    <source>
        <strain evidence="2 3">RS19</strain>
    </source>
</reference>
<dbReference type="RefSeq" id="WP_115834248.1">
    <property type="nucleotide sequence ID" value="NZ_QNUL01000045.1"/>
</dbReference>
<dbReference type="GO" id="GO:0015627">
    <property type="term" value="C:type II protein secretion system complex"/>
    <property type="evidence" value="ECO:0007669"/>
    <property type="project" value="TreeGrafter"/>
</dbReference>